<evidence type="ECO:0000313" key="3">
    <source>
        <dbReference type="EMBL" id="SHF78919.1"/>
    </source>
</evidence>
<dbReference type="InterPro" id="IPR001584">
    <property type="entry name" value="Integrase_cat-core"/>
</dbReference>
<dbReference type="InterPro" id="IPR009057">
    <property type="entry name" value="Homeodomain-like_sf"/>
</dbReference>
<dbReference type="GO" id="GO:0003676">
    <property type="term" value="F:nucleic acid binding"/>
    <property type="evidence" value="ECO:0007669"/>
    <property type="project" value="InterPro"/>
</dbReference>
<feature type="domain" description="Integrase catalytic" evidence="2">
    <location>
        <begin position="155"/>
        <end position="338"/>
    </location>
</feature>
<dbReference type="PROSITE" id="PS50994">
    <property type="entry name" value="INTEGRASE"/>
    <property type="match status" value="1"/>
</dbReference>
<dbReference type="Gene3D" id="3.30.420.10">
    <property type="entry name" value="Ribonuclease H-like superfamily/Ribonuclease H"/>
    <property type="match status" value="1"/>
</dbReference>
<dbReference type="SUPFAM" id="SSF46689">
    <property type="entry name" value="Homeodomain-like"/>
    <property type="match status" value="1"/>
</dbReference>
<dbReference type="SUPFAM" id="SSF53098">
    <property type="entry name" value="Ribonuclease H-like"/>
    <property type="match status" value="1"/>
</dbReference>
<dbReference type="AlphaFoldDB" id="A0A1M5EI45"/>
<evidence type="ECO:0000259" key="2">
    <source>
        <dbReference type="PROSITE" id="PS50994"/>
    </source>
</evidence>
<dbReference type="PANTHER" id="PTHR35004">
    <property type="entry name" value="TRANSPOSASE RV3428C-RELATED"/>
    <property type="match status" value="1"/>
</dbReference>
<dbReference type="InterPro" id="IPR047797">
    <property type="entry name" value="ISNCY_transpos"/>
</dbReference>
<keyword evidence="4" id="KW-1185">Reference proteome</keyword>
<dbReference type="PANTHER" id="PTHR35004:SF7">
    <property type="entry name" value="INTEGRASE PROTEIN"/>
    <property type="match status" value="1"/>
</dbReference>
<evidence type="ECO:0000313" key="4">
    <source>
        <dbReference type="Proteomes" id="UP000184088"/>
    </source>
</evidence>
<feature type="compositionally biased region" description="Low complexity" evidence="1">
    <location>
        <begin position="417"/>
        <end position="426"/>
    </location>
</feature>
<dbReference type="InterPro" id="IPR036397">
    <property type="entry name" value="RNaseH_sf"/>
</dbReference>
<sequence>MLLFCDIVILKVFCDNVSMRKEEINMTKRELQKLIIIQKTIERKLIVREAAQALGLSERQIFRLKKGVSEQGESFVIHKNKGRKPANATPPEVVNKVIYLKQNVYFDANFSHFRDLLEEREGIILSQPTVYRILSSAGIESHRKHRKTHKIHKRRKRKPQAGMLVQIDCSPFEWLPNMGKLALHGAIDDATGQVLGLYLTENESMEGYFEVMRQVFTQYGIPIALYSDRHTIFASPKKNKLSIEEQLEGKMANQTQFERAMSELGISMIYASSPQAKGRVEKLWDTLQDRLKVELRLAGIDSTEKANEFLKEFLIRFNAKFAVEPEDPIPAFRDLPSNVDLDNILCIKETRMVDNGGVFSFKGDYYQLIDEKGKIIPVPPRSKIIVLLNSRIGIRVQYGNQVFAVQKLDERPKKLQKTIQSTSSSKSKAHKPASNHPWKQNGTSTSLYWWEEYDRELIKSLYDSTCAWR</sequence>
<protein>
    <submittedName>
        <fullName evidence="3">Integrase core domain-containing protein</fullName>
    </submittedName>
</protein>
<gene>
    <name evidence="3" type="ORF">SAMN02746089_02554</name>
</gene>
<dbReference type="STRING" id="1121256.SAMN02746089_02554"/>
<proteinExistence type="predicted"/>
<dbReference type="Proteomes" id="UP000184088">
    <property type="component" value="Unassembled WGS sequence"/>
</dbReference>
<feature type="region of interest" description="Disordered" evidence="1">
    <location>
        <begin position="414"/>
        <end position="439"/>
    </location>
</feature>
<dbReference type="GO" id="GO:0015074">
    <property type="term" value="P:DNA integration"/>
    <property type="evidence" value="ECO:0007669"/>
    <property type="project" value="InterPro"/>
</dbReference>
<dbReference type="EMBL" id="FQVH01000045">
    <property type="protein sequence ID" value="SHF78919.1"/>
    <property type="molecule type" value="Genomic_DNA"/>
</dbReference>
<reference evidence="3 4" key="1">
    <citation type="submission" date="2016-11" db="EMBL/GenBank/DDBJ databases">
        <authorList>
            <person name="Jaros S."/>
            <person name="Januszkiewicz K."/>
            <person name="Wedrychowicz H."/>
        </authorList>
    </citation>
    <scope>NUCLEOTIDE SEQUENCE [LARGE SCALE GENOMIC DNA]</scope>
    <source>
        <strain evidence="3 4">DSM 17918</strain>
    </source>
</reference>
<dbReference type="NCBIfam" id="NF033594">
    <property type="entry name" value="transpos_ISNCY_2"/>
    <property type="match status" value="1"/>
</dbReference>
<accession>A0A1M5EI45</accession>
<evidence type="ECO:0000256" key="1">
    <source>
        <dbReference type="SAM" id="MobiDB-lite"/>
    </source>
</evidence>
<dbReference type="InterPro" id="IPR012337">
    <property type="entry name" value="RNaseH-like_sf"/>
</dbReference>
<organism evidence="3 4">
    <name type="scientific">Caldanaerobius fijiensis DSM 17918</name>
    <dbReference type="NCBI Taxonomy" id="1121256"/>
    <lineage>
        <taxon>Bacteria</taxon>
        <taxon>Bacillati</taxon>
        <taxon>Bacillota</taxon>
        <taxon>Clostridia</taxon>
        <taxon>Thermoanaerobacterales</taxon>
        <taxon>Thermoanaerobacteraceae</taxon>
        <taxon>Caldanaerobius</taxon>
    </lineage>
</organism>
<name>A0A1M5EI45_9THEO</name>